<comment type="caution">
    <text evidence="2">The sequence shown here is derived from an EMBL/GenBank/DDBJ whole genome shotgun (WGS) entry which is preliminary data.</text>
</comment>
<dbReference type="PROSITE" id="PS00758">
    <property type="entry name" value="ARGE_DAPE_CPG2_1"/>
    <property type="match status" value="1"/>
</dbReference>
<dbReference type="OrthoDB" id="3296006at2"/>
<dbReference type="eggNOG" id="COG0406">
    <property type="taxonomic scope" value="Bacteria"/>
</dbReference>
<dbReference type="PROSITE" id="PS51257">
    <property type="entry name" value="PROKAR_LIPOPROTEIN"/>
    <property type="match status" value="1"/>
</dbReference>
<dbReference type="SUPFAM" id="SSF53254">
    <property type="entry name" value="Phosphoglycerate mutase-like"/>
    <property type="match status" value="1"/>
</dbReference>
<name>G2EGR8_9FLAO</name>
<gene>
    <name evidence="2" type="ORF">BZARG_2325</name>
</gene>
<dbReference type="RefSeq" id="WP_008639292.1">
    <property type="nucleotide sequence ID" value="NZ_AFXZ01000061.1"/>
</dbReference>
<protein>
    <submittedName>
        <fullName evidence="2">Phosphoglycerate mutase</fullName>
    </submittedName>
</protein>
<dbReference type="AlphaFoldDB" id="G2EGR8"/>
<reference evidence="2 3" key="1">
    <citation type="journal article" date="2008" name="Int. J. Syst. Evol. Microbiol.">
        <title>Bizionia argentinensis sp. nov., isolated from surface marine water in Antarctica.</title>
        <authorList>
            <person name="Bercovich A."/>
            <person name="Vazquez S.C."/>
            <person name="Yankilevich P."/>
            <person name="Coria S.H."/>
            <person name="Foti M."/>
            <person name="Hernandez E."/>
            <person name="Vidal A."/>
            <person name="Ruberto L."/>
            <person name="Melo C."/>
            <person name="Marenssi S."/>
            <person name="Criscuolo M."/>
            <person name="Memoli M."/>
            <person name="Arguelles M."/>
            <person name="Mac Cormack W.P."/>
        </authorList>
    </citation>
    <scope>NUCLEOTIDE SEQUENCE [LARGE SCALE GENOMIC DNA]</scope>
    <source>
        <strain evidence="2 3">JUB59</strain>
    </source>
</reference>
<dbReference type="Proteomes" id="UP000003730">
    <property type="component" value="Unassembled WGS sequence"/>
</dbReference>
<dbReference type="PATRIC" id="fig|1046627.3.peg.2697"/>
<dbReference type="CDD" id="cd07067">
    <property type="entry name" value="HP_PGM_like"/>
    <property type="match status" value="1"/>
</dbReference>
<evidence type="ECO:0000313" key="2">
    <source>
        <dbReference type="EMBL" id="EGV42426.1"/>
    </source>
</evidence>
<proteinExistence type="predicted"/>
<dbReference type="EMBL" id="AFXZ01000061">
    <property type="protein sequence ID" value="EGV42426.1"/>
    <property type="molecule type" value="Genomic_DNA"/>
</dbReference>
<keyword evidence="3" id="KW-1185">Reference proteome</keyword>
<keyword evidence="1" id="KW-0378">Hydrolase</keyword>
<dbReference type="Gene3D" id="3.40.50.1240">
    <property type="entry name" value="Phosphoglycerate mutase-like"/>
    <property type="match status" value="1"/>
</dbReference>
<dbReference type="InterPro" id="IPR013078">
    <property type="entry name" value="His_Pase_superF_clade-1"/>
</dbReference>
<dbReference type="InterPro" id="IPR029033">
    <property type="entry name" value="His_PPase_superfam"/>
</dbReference>
<evidence type="ECO:0000256" key="1">
    <source>
        <dbReference type="ARBA" id="ARBA00022801"/>
    </source>
</evidence>
<evidence type="ECO:0000313" key="3">
    <source>
        <dbReference type="Proteomes" id="UP000003730"/>
    </source>
</evidence>
<sequence>MKFLVTFIFIGFLSLSSCSEKSDNKTLTTLYFIRHSEKDRSNPDNKNPHLTILGKERAQYWAEVLQHIKFDAIYTTNYNRTIETGAPTAKNNNLTVQFYNADKLDAEKMLIDNKGNNVLIVGHSDTTPKFVNKFLETNSYQEIDDSNNGNLYILTITDDIITDFLLTMNP</sequence>
<accession>G2EGR8</accession>
<dbReference type="Pfam" id="PF00300">
    <property type="entry name" value="His_Phos_1"/>
    <property type="match status" value="1"/>
</dbReference>
<dbReference type="STRING" id="1046627.BZARG_2325"/>
<organism evidence="2 3">
    <name type="scientific">Bizionia argentinensis JUB59</name>
    <dbReference type="NCBI Taxonomy" id="1046627"/>
    <lineage>
        <taxon>Bacteria</taxon>
        <taxon>Pseudomonadati</taxon>
        <taxon>Bacteroidota</taxon>
        <taxon>Flavobacteriia</taxon>
        <taxon>Flavobacteriales</taxon>
        <taxon>Flavobacteriaceae</taxon>
        <taxon>Bizionia</taxon>
    </lineage>
</organism>
<dbReference type="InterPro" id="IPR001261">
    <property type="entry name" value="ArgE/DapE_CS"/>
</dbReference>